<dbReference type="EMBL" id="LTAN01000010">
    <property type="protein sequence ID" value="OBR02850.1"/>
    <property type="molecule type" value="Genomic_DNA"/>
</dbReference>
<evidence type="ECO:0000313" key="2">
    <source>
        <dbReference type="Proteomes" id="UP000092177"/>
    </source>
</evidence>
<accession>A0A1B7XSX4</accession>
<proteinExistence type="predicted"/>
<comment type="caution">
    <text evidence="1">The sequence shown here is derived from an EMBL/GenBank/DDBJ whole genome shotgun (WGS) entry which is preliminary data.</text>
</comment>
<protein>
    <submittedName>
        <fullName evidence="1">Uncharacterized protein</fullName>
    </submittedName>
</protein>
<dbReference type="Proteomes" id="UP000092177">
    <property type="component" value="Chromosome 10"/>
</dbReference>
<dbReference type="KEGG" id="chig:CH63R_14076"/>
<keyword evidence="2" id="KW-1185">Reference proteome</keyword>
<dbReference type="VEuPathDB" id="FungiDB:CH63R_14076"/>
<reference evidence="2" key="1">
    <citation type="journal article" date="2017" name="BMC Genomics">
        <title>Gapless genome assembly of Colletotrichum higginsianum reveals chromosome structure and association of transposable elements with secondary metabolite gene clusters.</title>
        <authorList>
            <person name="Dallery J.-F."/>
            <person name="Lapalu N."/>
            <person name="Zampounis A."/>
            <person name="Pigne S."/>
            <person name="Luyten I."/>
            <person name="Amselem J."/>
            <person name="Wittenberg A.H.J."/>
            <person name="Zhou S."/>
            <person name="de Queiroz M.V."/>
            <person name="Robin G.P."/>
            <person name="Auger A."/>
            <person name="Hainaut M."/>
            <person name="Henrissat B."/>
            <person name="Kim K.-T."/>
            <person name="Lee Y.-H."/>
            <person name="Lespinet O."/>
            <person name="Schwartz D.C."/>
            <person name="Thon M.R."/>
            <person name="O'Connell R.J."/>
        </authorList>
    </citation>
    <scope>NUCLEOTIDE SEQUENCE [LARGE SCALE GENOMIC DNA]</scope>
    <source>
        <strain evidence="2">IMI 349063</strain>
    </source>
</reference>
<evidence type="ECO:0000313" key="1">
    <source>
        <dbReference type="EMBL" id="OBR02850.1"/>
    </source>
</evidence>
<gene>
    <name evidence="1" type="ORF">CH63R_14076</name>
</gene>
<dbReference type="RefSeq" id="XP_018151368.1">
    <property type="nucleotide sequence ID" value="XM_018309050.1"/>
</dbReference>
<sequence>MVKKNEQCCEGEDEDEDEDMIKVKKPVRGTEYRVSVQNRGLCTLYRRREMAACAWAGAPRRGRLGTKETPASPAGLFLTQVTRDRMGFAFLILDFDADASTQMGRRARLTLSSHWQLMAEESTTAVCRASFPFPVFCCYFQIPARDP</sequence>
<dbReference type="AlphaFoldDB" id="A0A1B7XSX4"/>
<dbReference type="GeneID" id="28873157"/>
<name>A0A1B7XSX4_COLHI</name>
<organism evidence="1 2">
    <name type="scientific">Colletotrichum higginsianum (strain IMI 349063)</name>
    <name type="common">Crucifer anthracnose fungus</name>
    <dbReference type="NCBI Taxonomy" id="759273"/>
    <lineage>
        <taxon>Eukaryota</taxon>
        <taxon>Fungi</taxon>
        <taxon>Dikarya</taxon>
        <taxon>Ascomycota</taxon>
        <taxon>Pezizomycotina</taxon>
        <taxon>Sordariomycetes</taxon>
        <taxon>Hypocreomycetidae</taxon>
        <taxon>Glomerellales</taxon>
        <taxon>Glomerellaceae</taxon>
        <taxon>Colletotrichum</taxon>
        <taxon>Colletotrichum destructivum species complex</taxon>
    </lineage>
</organism>